<dbReference type="Proteomes" id="UP000254331">
    <property type="component" value="Unassembled WGS sequence"/>
</dbReference>
<protein>
    <submittedName>
        <fullName evidence="3">Phosphoglycerate transport system, substrate-binding/regulatory protein</fullName>
    </submittedName>
</protein>
<feature type="chain" id="PRO_5016599321" evidence="2">
    <location>
        <begin position="21"/>
        <end position="425"/>
    </location>
</feature>
<organism evidence="3 4">
    <name type="scientific">Proteus vulgaris</name>
    <dbReference type="NCBI Taxonomy" id="585"/>
    <lineage>
        <taxon>Bacteria</taxon>
        <taxon>Pseudomonadati</taxon>
        <taxon>Pseudomonadota</taxon>
        <taxon>Gammaproteobacteria</taxon>
        <taxon>Enterobacterales</taxon>
        <taxon>Morganellaceae</taxon>
        <taxon>Proteus</taxon>
    </lineage>
</organism>
<dbReference type="EMBL" id="UGTW01000001">
    <property type="protein sequence ID" value="SUC16578.1"/>
    <property type="molecule type" value="Genomic_DNA"/>
</dbReference>
<name>A0A379FAC8_PROVU</name>
<dbReference type="PANTHER" id="PTHR30006">
    <property type="entry name" value="THIAMINE-BINDING PERIPLASMIC PROTEIN-RELATED"/>
    <property type="match status" value="1"/>
</dbReference>
<keyword evidence="1 2" id="KW-0732">Signal</keyword>
<dbReference type="Gene3D" id="3.40.190.10">
    <property type="entry name" value="Periplasmic binding protein-like II"/>
    <property type="match status" value="2"/>
</dbReference>
<reference evidence="3 4" key="1">
    <citation type="submission" date="2018-06" db="EMBL/GenBank/DDBJ databases">
        <authorList>
            <consortium name="Pathogen Informatics"/>
            <person name="Doyle S."/>
        </authorList>
    </citation>
    <scope>NUCLEOTIDE SEQUENCE [LARGE SCALE GENOMIC DNA]</scope>
    <source>
        <strain evidence="3 4">NCTC10376</strain>
    </source>
</reference>
<dbReference type="SUPFAM" id="SSF53850">
    <property type="entry name" value="Periplasmic binding protein-like II"/>
    <property type="match status" value="1"/>
</dbReference>
<dbReference type="PANTHER" id="PTHR30006:SF25">
    <property type="entry name" value="PHOSPHOGLYCERATE TRANSPORT REGULATORY PROTEIN PGTC"/>
    <property type="match status" value="1"/>
</dbReference>
<dbReference type="OrthoDB" id="305758at2"/>
<dbReference type="GO" id="GO:0030288">
    <property type="term" value="C:outer membrane-bounded periplasmic space"/>
    <property type="evidence" value="ECO:0007669"/>
    <property type="project" value="TreeGrafter"/>
</dbReference>
<proteinExistence type="predicted"/>
<accession>A0A379FAC8</accession>
<evidence type="ECO:0000256" key="2">
    <source>
        <dbReference type="SAM" id="SignalP"/>
    </source>
</evidence>
<gene>
    <name evidence="3" type="primary">pgtC</name>
    <name evidence="3" type="ORF">NCTC10376_02478</name>
</gene>
<evidence type="ECO:0000313" key="3">
    <source>
        <dbReference type="EMBL" id="SUC16578.1"/>
    </source>
</evidence>
<feature type="signal peptide" evidence="2">
    <location>
        <begin position="1"/>
        <end position="20"/>
    </location>
</feature>
<dbReference type="Pfam" id="PF13343">
    <property type="entry name" value="SBP_bac_6"/>
    <property type="match status" value="1"/>
</dbReference>
<sequence>MKGKLILSFFCLFFIFGANAKDDRLVILTTHSDTVMRPLMLAFADKYPNIKTQVVYRRVEIAERLIKNYPYQSIDIVMSSSANFYHHLDREGLLSRLPIKYETPDWLLKHSSIINDKVTAFGYSGIGIISNTQYLQKHQLPSPKSWKDLTAPIYQGHLTMTTPANSGTTQLMVENILQENGWEEGWKILLELNGNLASISARSARVSDAVARGIVGAGPVIDNYAFNHQKRFDFIDFDYFDKSIILPAYVAILAESDKHAEAGVFISFLLSEEGQEIVYNSDMAKIPLSENVLSTNSQLADSTDFILDSNKAYHRREVVNALFDQMITHNFPLMRQVWSDIHEAERQKDQTPERLDAISQARNIASSVLISENEANSPTLQALFTKAADQREYTDQALAVLYQWRTLEAERLEQALALLKETKSP</sequence>
<dbReference type="RefSeq" id="WP_036934260.1">
    <property type="nucleotide sequence ID" value="NZ_CABMNT010000003.1"/>
</dbReference>
<evidence type="ECO:0000313" key="4">
    <source>
        <dbReference type="Proteomes" id="UP000254331"/>
    </source>
</evidence>
<dbReference type="AlphaFoldDB" id="A0A379FAC8"/>
<dbReference type="GeneID" id="93393071"/>
<evidence type="ECO:0000256" key="1">
    <source>
        <dbReference type="ARBA" id="ARBA00022729"/>
    </source>
</evidence>